<dbReference type="GO" id="GO:0016747">
    <property type="term" value="F:acyltransferase activity, transferring groups other than amino-acyl groups"/>
    <property type="evidence" value="ECO:0007669"/>
    <property type="project" value="InterPro"/>
</dbReference>
<dbReference type="InterPro" id="IPR016181">
    <property type="entry name" value="Acyl_CoA_acyltransferase"/>
</dbReference>
<proteinExistence type="predicted"/>
<gene>
    <name evidence="2" type="ORF">GGQ83_002276</name>
</gene>
<protein>
    <submittedName>
        <fullName evidence="2">GNAT superfamily N-acetyltransferase</fullName>
    </submittedName>
</protein>
<evidence type="ECO:0000259" key="1">
    <source>
        <dbReference type="PROSITE" id="PS51186"/>
    </source>
</evidence>
<dbReference type="AlphaFoldDB" id="A0A840AEC0"/>
<dbReference type="Gene3D" id="3.40.630.30">
    <property type="match status" value="1"/>
</dbReference>
<name>A0A840AEC0_9PROT</name>
<dbReference type="InterPro" id="IPR000182">
    <property type="entry name" value="GNAT_dom"/>
</dbReference>
<dbReference type="Proteomes" id="UP000553193">
    <property type="component" value="Unassembled WGS sequence"/>
</dbReference>
<evidence type="ECO:0000313" key="2">
    <source>
        <dbReference type="EMBL" id="MBB3898833.1"/>
    </source>
</evidence>
<dbReference type="Pfam" id="PF00583">
    <property type="entry name" value="Acetyltransf_1"/>
    <property type="match status" value="1"/>
</dbReference>
<sequence>MTVRLETLAGTAARPHLASLAALRTEVFAEFPYLYAGDREEEARYLATYAEGRGAAIVVALDGDTAVGAATCQPMVETHGEVREAFARSGHDPAATCYFGESVLRASYRGQGIGVGFFMAREAHARALGLRIATFCAVVRNPNDPRRPAGYTPLDAFWRKRGYTHHPELSCVMRWREHDDDRETPHTLAFWVKALA</sequence>
<comment type="caution">
    <text evidence="2">The sequence shown here is derived from an EMBL/GenBank/DDBJ whole genome shotgun (WGS) entry which is preliminary data.</text>
</comment>
<keyword evidence="3" id="KW-1185">Reference proteome</keyword>
<keyword evidence="2" id="KW-0808">Transferase</keyword>
<dbReference type="SUPFAM" id="SSF55729">
    <property type="entry name" value="Acyl-CoA N-acyltransferases (Nat)"/>
    <property type="match status" value="1"/>
</dbReference>
<evidence type="ECO:0000313" key="3">
    <source>
        <dbReference type="Proteomes" id="UP000553193"/>
    </source>
</evidence>
<organism evidence="2 3">
    <name type="scientific">Roseococcus suduntuyensis</name>
    <dbReference type="NCBI Taxonomy" id="455361"/>
    <lineage>
        <taxon>Bacteria</taxon>
        <taxon>Pseudomonadati</taxon>
        <taxon>Pseudomonadota</taxon>
        <taxon>Alphaproteobacteria</taxon>
        <taxon>Acetobacterales</taxon>
        <taxon>Roseomonadaceae</taxon>
        <taxon>Roseococcus</taxon>
    </lineage>
</organism>
<accession>A0A840AEC0</accession>
<dbReference type="EMBL" id="JACIDJ010000003">
    <property type="protein sequence ID" value="MBB3898833.1"/>
    <property type="molecule type" value="Genomic_DNA"/>
</dbReference>
<reference evidence="2 3" key="1">
    <citation type="submission" date="2020-08" db="EMBL/GenBank/DDBJ databases">
        <title>Genomic Encyclopedia of Type Strains, Phase IV (KMG-IV): sequencing the most valuable type-strain genomes for metagenomic binning, comparative biology and taxonomic classification.</title>
        <authorList>
            <person name="Goeker M."/>
        </authorList>
    </citation>
    <scope>NUCLEOTIDE SEQUENCE [LARGE SCALE GENOMIC DNA]</scope>
    <source>
        <strain evidence="2 3">DSM 19979</strain>
    </source>
</reference>
<dbReference type="RefSeq" id="WP_184384008.1">
    <property type="nucleotide sequence ID" value="NZ_JACIDJ010000003.1"/>
</dbReference>
<feature type="domain" description="N-acetyltransferase" evidence="1">
    <location>
        <begin position="1"/>
        <end position="196"/>
    </location>
</feature>
<dbReference type="PROSITE" id="PS51186">
    <property type="entry name" value="GNAT"/>
    <property type="match status" value="1"/>
</dbReference>